<keyword evidence="6" id="KW-0479">Metal-binding</keyword>
<dbReference type="Pfam" id="PF01568">
    <property type="entry name" value="Molydop_binding"/>
    <property type="match status" value="1"/>
</dbReference>
<protein>
    <submittedName>
        <fullName evidence="17">Formate dehydrogenase major subunit</fullName>
        <ecNumber evidence="17">1.2.2.1</ecNumber>
    </submittedName>
</protein>
<gene>
    <name evidence="17" type="ORF">SYN_00634</name>
</gene>
<dbReference type="SUPFAM" id="SSF53706">
    <property type="entry name" value="Formate dehydrogenase/DMSO reductase, domains 1-3"/>
    <property type="match status" value="1"/>
</dbReference>
<dbReference type="Proteomes" id="UP000001933">
    <property type="component" value="Chromosome"/>
</dbReference>
<keyword evidence="5" id="KW-0004">4Fe-4S</keyword>
<dbReference type="InterPro" id="IPR006656">
    <property type="entry name" value="Mopterin_OxRdtase"/>
</dbReference>
<evidence type="ECO:0000256" key="6">
    <source>
        <dbReference type="ARBA" id="ARBA00022723"/>
    </source>
</evidence>
<dbReference type="PROSITE" id="PS00932">
    <property type="entry name" value="MOLYBDOPTERIN_PROK_3"/>
    <property type="match status" value="1"/>
</dbReference>
<dbReference type="GO" id="GO:0047898">
    <property type="term" value="F:formate dehydrogenase (cytochrome) activity"/>
    <property type="evidence" value="ECO:0007669"/>
    <property type="project" value="UniProtKB-EC"/>
</dbReference>
<dbReference type="InterPro" id="IPR006443">
    <property type="entry name" value="Formate-DH-alph_fdnG"/>
</dbReference>
<dbReference type="CDD" id="cd02792">
    <property type="entry name" value="MopB_CT_Formate-Dh-Na-like"/>
    <property type="match status" value="1"/>
</dbReference>
<evidence type="ECO:0000256" key="3">
    <source>
        <dbReference type="ARBA" id="ARBA00004418"/>
    </source>
</evidence>
<dbReference type="Gene3D" id="3.40.50.740">
    <property type="match status" value="1"/>
</dbReference>
<dbReference type="GO" id="GO:0043546">
    <property type="term" value="F:molybdopterin cofactor binding"/>
    <property type="evidence" value="ECO:0007669"/>
    <property type="project" value="InterPro"/>
</dbReference>
<comment type="similarity">
    <text evidence="4">Belongs to the prokaryotic molybdopterin-containing oxidoreductase family.</text>
</comment>
<proteinExistence type="inferred from homology"/>
<keyword evidence="9" id="KW-0106">Calcium</keyword>
<dbReference type="GO" id="GO:0047111">
    <property type="term" value="F:formate dehydrogenase (cytochrome-c-553) activity"/>
    <property type="evidence" value="ECO:0007669"/>
    <property type="project" value="InterPro"/>
</dbReference>
<feature type="domain" description="Molybdopterin oxidoreductase" evidence="15">
    <location>
        <begin position="2"/>
        <end position="370"/>
    </location>
</feature>
<dbReference type="KEGG" id="sat:SYN_00634"/>
<evidence type="ECO:0000256" key="7">
    <source>
        <dbReference type="ARBA" id="ARBA00022729"/>
    </source>
</evidence>
<dbReference type="FunFam" id="3.40.228.10:FF:000009">
    <property type="entry name" value="Formate dehydrogenase, alpha subunit, selenocysteine-containing"/>
    <property type="match status" value="1"/>
</dbReference>
<feature type="domain" description="Molybdopterin dinucleotide-binding" evidence="16">
    <location>
        <begin position="684"/>
        <end position="803"/>
    </location>
</feature>
<evidence type="ECO:0000256" key="8">
    <source>
        <dbReference type="ARBA" id="ARBA00022764"/>
    </source>
</evidence>
<keyword evidence="13" id="KW-0411">Iron-sulfur</keyword>
<dbReference type="EMBL" id="CP000252">
    <property type="protein sequence ID" value="ABC76025.1"/>
    <property type="molecule type" value="Genomic_DNA"/>
</dbReference>
<evidence type="ECO:0000256" key="12">
    <source>
        <dbReference type="ARBA" id="ARBA00023004"/>
    </source>
</evidence>
<evidence type="ECO:0000259" key="16">
    <source>
        <dbReference type="Pfam" id="PF01568"/>
    </source>
</evidence>
<dbReference type="NCBIfam" id="TIGR01553">
    <property type="entry name" value="formate-DH-alph"/>
    <property type="match status" value="1"/>
</dbReference>
<dbReference type="PANTHER" id="PTHR43598">
    <property type="entry name" value="TUNGSTEN-CONTAINING FORMYLMETHANOFURAN DEHYDROGENASE 2 SUBUNIT B"/>
    <property type="match status" value="1"/>
</dbReference>
<evidence type="ECO:0000256" key="10">
    <source>
        <dbReference type="ARBA" id="ARBA00022933"/>
    </source>
</evidence>
<dbReference type="eggNOG" id="COG0243">
    <property type="taxonomic scope" value="Bacteria"/>
</dbReference>
<keyword evidence="8" id="KW-0574">Periplasm</keyword>
<dbReference type="GO" id="GO:0042597">
    <property type="term" value="C:periplasmic space"/>
    <property type="evidence" value="ECO:0007669"/>
    <property type="project" value="UniProtKB-SubCell"/>
</dbReference>
<dbReference type="Gene3D" id="3.40.228.10">
    <property type="entry name" value="Dimethylsulfoxide Reductase, domain 2"/>
    <property type="match status" value="2"/>
</dbReference>
<dbReference type="InterPro" id="IPR006657">
    <property type="entry name" value="MoPterin_dinucl-bd_dom"/>
</dbReference>
<dbReference type="AlphaFoldDB" id="Q2LQE4"/>
<keyword evidence="11 17" id="KW-0560">Oxidoreductase</keyword>
<dbReference type="SUPFAM" id="SSF50692">
    <property type="entry name" value="ADC-like"/>
    <property type="match status" value="1"/>
</dbReference>
<dbReference type="STRING" id="56780.SYN_00634"/>
<evidence type="ECO:0000256" key="5">
    <source>
        <dbReference type="ARBA" id="ARBA00022485"/>
    </source>
</evidence>
<keyword evidence="18" id="KW-1185">Reference proteome</keyword>
<dbReference type="Pfam" id="PF00384">
    <property type="entry name" value="Molybdopterin"/>
    <property type="match status" value="1"/>
</dbReference>
<evidence type="ECO:0000256" key="1">
    <source>
        <dbReference type="ARBA" id="ARBA00001930"/>
    </source>
</evidence>
<comment type="subcellular location">
    <subcellularLocation>
        <location evidence="3">Periplasm</location>
    </subcellularLocation>
</comment>
<dbReference type="InterPro" id="IPR009010">
    <property type="entry name" value="Asp_de-COase-like_dom_sf"/>
</dbReference>
<dbReference type="GO" id="GO:0009061">
    <property type="term" value="P:anaerobic respiration"/>
    <property type="evidence" value="ECO:0007669"/>
    <property type="project" value="TreeGrafter"/>
</dbReference>
<keyword evidence="12" id="KW-0408">Iron</keyword>
<dbReference type="FunCoup" id="Q2LQE4">
    <property type="interactions" value="214"/>
</dbReference>
<sequence>MTNHYCDLKNADVILIMGSNAAEHHPIAFKWILRAKEKGATIIHVDPRYTRTSARCDFHVPLRSGTDIAFLGGMINYILEKDKYFKDYVLNYTNASFIIGEDYSFNDGLFSGYDAQKRKYDKATWVLEKDGSGLPKRDMTLSNPRSVFQMLKNHYSRYTLDKVSSITGVSKENLLKVYEIYSATGVPDKAGTECYALGWTHHTVGSQNIRTMAIIQLLLGNMGIAGGGINALRGEPNVQGSTDHCILYGNLPGYLKMPSASLESLDHYLEKYTPVSKDPQSANYYSNYPKFFVSFLKSLWDDKATKENGFGYNWMPKMDDGKHYSTMHMVDAMYEGKVKGYFCVAADTAVSTPNSNKVRKAMENLDWLVGENIFNNETYEFWRGPGVDPKKIKTECFLLPASATMEKEGSQSNSGRWVQWKYKAADAPGDGIPVGEIEIKIMAAVKKLYEKEGGPNAEAITNLKWDYLDSKGHMDVLKVSHQINGRFTEDTVIEDKAKGTKTEFKKGQLVPTFGNLQADGKTACGNWIMSGSYTADGINKMQSRGKEDPTGLGLFPNWSFAWPVNRRIIYNRASCDVNGKPYNPKRKLLEWKGDKWVGDVPDGPWPPMADKEKGKYPFIMKQDGVASLFGPGMVDGPFPEHYEPLESPLTKNPMSSQLINPAIEIFKGEMDKVASASEKFPYVCTTYSCTEHWCTGALTRWQAWLLEMQPELYVEISEQLAKEKGIQNGARVKVSSVRGEAPCVAMVTKRFKPFTVEGKTVHQVGMPFNYGWLFPEDGSGGDSTNMLTPTAGCANTFCPEYKAFMVNVEKA</sequence>
<evidence type="ECO:0000256" key="9">
    <source>
        <dbReference type="ARBA" id="ARBA00022837"/>
    </source>
</evidence>
<evidence type="ECO:0000256" key="14">
    <source>
        <dbReference type="ARBA" id="ARBA00023245"/>
    </source>
</evidence>
<dbReference type="InParanoid" id="Q2LQE4"/>
<dbReference type="GO" id="GO:0051539">
    <property type="term" value="F:4 iron, 4 sulfur cluster binding"/>
    <property type="evidence" value="ECO:0007669"/>
    <property type="project" value="UniProtKB-KW"/>
</dbReference>
<dbReference type="eggNOG" id="COG3383">
    <property type="taxonomic scope" value="Bacteria"/>
</dbReference>
<name>Q2LQE4_SYNAS</name>
<reference evidence="17 18" key="1">
    <citation type="journal article" date="2007" name="Proc. Natl. Acad. Sci. U.S.A.">
        <title>The genome of Syntrophus aciditrophicus: life at the thermodynamic limit of microbial growth.</title>
        <authorList>
            <person name="McInerney M.J."/>
            <person name="Rohlin L."/>
            <person name="Mouttaki H."/>
            <person name="Kim U."/>
            <person name="Krupp R.S."/>
            <person name="Rios-Hernandez L."/>
            <person name="Sieber J."/>
            <person name="Struchtemeyer C.G."/>
            <person name="Bhattacharyya A."/>
            <person name="Campbell J.W."/>
            <person name="Gunsalus R.P."/>
        </authorList>
    </citation>
    <scope>NUCLEOTIDE SEQUENCE [LARGE SCALE GENOMIC DNA]</scope>
    <source>
        <strain evidence="17 18">SB</strain>
    </source>
</reference>
<dbReference type="HOGENOM" id="CLU_000422_1_2_7"/>
<evidence type="ECO:0000313" key="17">
    <source>
        <dbReference type="EMBL" id="ABC76025.1"/>
    </source>
</evidence>
<keyword evidence="10" id="KW-0712">Selenocysteine</keyword>
<dbReference type="GO" id="GO:0030151">
    <property type="term" value="F:molybdenum ion binding"/>
    <property type="evidence" value="ECO:0007669"/>
    <property type="project" value="TreeGrafter"/>
</dbReference>
<accession>Q2LQE4</accession>
<dbReference type="GO" id="GO:0008863">
    <property type="term" value="F:formate dehydrogenase (NAD+) activity"/>
    <property type="evidence" value="ECO:0007669"/>
    <property type="project" value="InterPro"/>
</dbReference>
<organism evidence="17 18">
    <name type="scientific">Syntrophus aciditrophicus (strain SB)</name>
    <dbReference type="NCBI Taxonomy" id="56780"/>
    <lineage>
        <taxon>Bacteria</taxon>
        <taxon>Pseudomonadati</taxon>
        <taxon>Thermodesulfobacteriota</taxon>
        <taxon>Syntrophia</taxon>
        <taxon>Syntrophales</taxon>
        <taxon>Syntrophaceae</taxon>
        <taxon>Syntrophus</taxon>
    </lineage>
</organism>
<keyword evidence="7" id="KW-0732">Signal</keyword>
<dbReference type="EC" id="1.2.2.1" evidence="17"/>
<comment type="cofactor">
    <cofactor evidence="1">
        <name>W-bis(molybdopterin guanine dinucleotide)</name>
        <dbReference type="ChEBI" id="CHEBI:60537"/>
    </cofactor>
</comment>
<evidence type="ECO:0000256" key="2">
    <source>
        <dbReference type="ARBA" id="ARBA00001966"/>
    </source>
</evidence>
<evidence type="ECO:0000313" key="18">
    <source>
        <dbReference type="Proteomes" id="UP000001933"/>
    </source>
</evidence>
<dbReference type="GO" id="GO:0009055">
    <property type="term" value="F:electron transfer activity"/>
    <property type="evidence" value="ECO:0007669"/>
    <property type="project" value="InterPro"/>
</dbReference>
<evidence type="ECO:0000256" key="13">
    <source>
        <dbReference type="ARBA" id="ARBA00023014"/>
    </source>
</evidence>
<comment type="cofactor">
    <cofactor evidence="2">
        <name>[4Fe-4S] cluster</name>
        <dbReference type="ChEBI" id="CHEBI:49883"/>
    </cofactor>
</comment>
<dbReference type="InterPro" id="IPR006655">
    <property type="entry name" value="Mopterin_OxRdtase_prok_CS"/>
</dbReference>
<evidence type="ECO:0000256" key="11">
    <source>
        <dbReference type="ARBA" id="ARBA00023002"/>
    </source>
</evidence>
<keyword evidence="14" id="KW-0826">Tungsten</keyword>
<evidence type="ECO:0000259" key="15">
    <source>
        <dbReference type="Pfam" id="PF00384"/>
    </source>
</evidence>
<dbReference type="Gene3D" id="2.40.40.20">
    <property type="match status" value="1"/>
</dbReference>
<dbReference type="PANTHER" id="PTHR43598:SF1">
    <property type="entry name" value="FORMATE DEHYDROGENASE-O MAJOR SUBUNIT"/>
    <property type="match status" value="1"/>
</dbReference>
<evidence type="ECO:0000256" key="4">
    <source>
        <dbReference type="ARBA" id="ARBA00010312"/>
    </source>
</evidence>